<protein>
    <submittedName>
        <fullName evidence="1">Uncharacterized protein</fullName>
    </submittedName>
</protein>
<name>A0A5B7K5E0_PORTR</name>
<dbReference type="EMBL" id="VSRR010120198">
    <property type="protein sequence ID" value="MPC99844.1"/>
    <property type="molecule type" value="Genomic_DNA"/>
</dbReference>
<evidence type="ECO:0000313" key="1">
    <source>
        <dbReference type="EMBL" id="MPC99844.1"/>
    </source>
</evidence>
<keyword evidence="2" id="KW-1185">Reference proteome</keyword>
<accession>A0A5B7K5E0</accession>
<proteinExistence type="predicted"/>
<sequence length="71" mass="7973">MKQQQQQPPPPPPAVNVWWRVLLCSNTSVSTSNHLSRLSLFHVGTEEGVGWRAEVYSRHYPADDTVAENDG</sequence>
<gene>
    <name evidence="1" type="ORF">E2C01_095285</name>
</gene>
<dbReference type="AlphaFoldDB" id="A0A5B7K5E0"/>
<comment type="caution">
    <text evidence="1">The sequence shown here is derived from an EMBL/GenBank/DDBJ whole genome shotgun (WGS) entry which is preliminary data.</text>
</comment>
<dbReference type="Proteomes" id="UP000324222">
    <property type="component" value="Unassembled WGS sequence"/>
</dbReference>
<reference evidence="1 2" key="1">
    <citation type="submission" date="2019-05" db="EMBL/GenBank/DDBJ databases">
        <title>Another draft genome of Portunus trituberculatus and its Hox gene families provides insights of decapod evolution.</title>
        <authorList>
            <person name="Jeong J.-H."/>
            <person name="Song I."/>
            <person name="Kim S."/>
            <person name="Choi T."/>
            <person name="Kim D."/>
            <person name="Ryu S."/>
            <person name="Kim W."/>
        </authorList>
    </citation>
    <scope>NUCLEOTIDE SEQUENCE [LARGE SCALE GENOMIC DNA]</scope>
    <source>
        <tissue evidence="1">Muscle</tissue>
    </source>
</reference>
<evidence type="ECO:0000313" key="2">
    <source>
        <dbReference type="Proteomes" id="UP000324222"/>
    </source>
</evidence>
<organism evidence="1 2">
    <name type="scientific">Portunus trituberculatus</name>
    <name type="common">Swimming crab</name>
    <name type="synonym">Neptunus trituberculatus</name>
    <dbReference type="NCBI Taxonomy" id="210409"/>
    <lineage>
        <taxon>Eukaryota</taxon>
        <taxon>Metazoa</taxon>
        <taxon>Ecdysozoa</taxon>
        <taxon>Arthropoda</taxon>
        <taxon>Crustacea</taxon>
        <taxon>Multicrustacea</taxon>
        <taxon>Malacostraca</taxon>
        <taxon>Eumalacostraca</taxon>
        <taxon>Eucarida</taxon>
        <taxon>Decapoda</taxon>
        <taxon>Pleocyemata</taxon>
        <taxon>Brachyura</taxon>
        <taxon>Eubrachyura</taxon>
        <taxon>Portunoidea</taxon>
        <taxon>Portunidae</taxon>
        <taxon>Portuninae</taxon>
        <taxon>Portunus</taxon>
    </lineage>
</organism>